<dbReference type="Proteomes" id="UP000767446">
    <property type="component" value="Unassembled WGS sequence"/>
</dbReference>
<dbReference type="InterPro" id="IPR010985">
    <property type="entry name" value="Ribbon_hlx_hlx"/>
</dbReference>
<dbReference type="AlphaFoldDB" id="A0A941GRH9"/>
<proteinExistence type="predicted"/>
<dbReference type="InterPro" id="IPR002145">
    <property type="entry name" value="CopG"/>
</dbReference>
<name>A0A941GRH9_9CHRO</name>
<protein>
    <submittedName>
        <fullName evidence="2">Ribbon-helix-helix protein, CopG family</fullName>
    </submittedName>
</protein>
<gene>
    <name evidence="2" type="ORF">DSM107014_02055</name>
</gene>
<dbReference type="SUPFAM" id="SSF47598">
    <property type="entry name" value="Ribbon-helix-helix"/>
    <property type="match status" value="1"/>
</dbReference>
<dbReference type="EMBL" id="JADQBC010000008">
    <property type="protein sequence ID" value="MBR8826682.1"/>
    <property type="molecule type" value="Genomic_DNA"/>
</dbReference>
<comment type="caution">
    <text evidence="2">The sequence shown here is derived from an EMBL/GenBank/DDBJ whole genome shotgun (WGS) entry which is preliminary data.</text>
</comment>
<evidence type="ECO:0000313" key="2">
    <source>
        <dbReference type="EMBL" id="MBR8826682.1"/>
    </source>
</evidence>
<evidence type="ECO:0000259" key="1">
    <source>
        <dbReference type="Pfam" id="PF01402"/>
    </source>
</evidence>
<evidence type="ECO:0000313" key="3">
    <source>
        <dbReference type="Proteomes" id="UP000767446"/>
    </source>
</evidence>
<dbReference type="GO" id="GO:0006355">
    <property type="term" value="P:regulation of DNA-templated transcription"/>
    <property type="evidence" value="ECO:0007669"/>
    <property type="project" value="InterPro"/>
</dbReference>
<dbReference type="Pfam" id="PF01402">
    <property type="entry name" value="RHH_1"/>
    <property type="match status" value="1"/>
</dbReference>
<organism evidence="2 3">
    <name type="scientific">Gomphosphaeria aponina SAG 52.96 = DSM 107014</name>
    <dbReference type="NCBI Taxonomy" id="1521640"/>
    <lineage>
        <taxon>Bacteria</taxon>
        <taxon>Bacillati</taxon>
        <taxon>Cyanobacteriota</taxon>
        <taxon>Cyanophyceae</taxon>
        <taxon>Oscillatoriophycideae</taxon>
        <taxon>Chroococcales</taxon>
        <taxon>Gomphosphaeriaceae</taxon>
        <taxon>Gomphosphaeria</taxon>
    </lineage>
</organism>
<feature type="domain" description="Ribbon-helix-helix protein CopG" evidence="1">
    <location>
        <begin position="4"/>
        <end position="43"/>
    </location>
</feature>
<reference evidence="2" key="1">
    <citation type="submission" date="2021-02" db="EMBL/GenBank/DDBJ databases">
        <title>Metagenome analyses of Stigonema ocellatum DSM 106950, Chlorogloea purpurea SAG 13.99 and Gomphosphaeria aponina DSM 107014.</title>
        <authorList>
            <person name="Marter P."/>
            <person name="Huang S."/>
        </authorList>
    </citation>
    <scope>NUCLEOTIDE SEQUENCE</scope>
    <source>
        <strain evidence="2">JP213</strain>
    </source>
</reference>
<sequence length="45" mass="5399">MNEKQLNLRLPESEMEILKRYAKKVGRTKTDIVRELIRSLKNLEN</sequence>
<accession>A0A941GRH9</accession>